<name>A0A2M6R992_9BACT</name>
<organism evidence="3 4">
    <name type="scientific">Candidatus Berkelbacteria bacterium CG10_big_fil_rev_8_21_14_0_10_43_14</name>
    <dbReference type="NCBI Taxonomy" id="1974515"/>
    <lineage>
        <taxon>Bacteria</taxon>
        <taxon>Candidatus Berkelbacteria</taxon>
    </lineage>
</organism>
<keyword evidence="2" id="KW-0732">Signal</keyword>
<feature type="compositionally biased region" description="Polar residues" evidence="1">
    <location>
        <begin position="214"/>
        <end position="223"/>
    </location>
</feature>
<dbReference type="Proteomes" id="UP000231162">
    <property type="component" value="Unassembled WGS sequence"/>
</dbReference>
<feature type="region of interest" description="Disordered" evidence="1">
    <location>
        <begin position="198"/>
        <end position="223"/>
    </location>
</feature>
<gene>
    <name evidence="3" type="ORF">COT79_01125</name>
</gene>
<evidence type="ECO:0000256" key="2">
    <source>
        <dbReference type="SAM" id="SignalP"/>
    </source>
</evidence>
<proteinExistence type="predicted"/>
<protein>
    <recommendedName>
        <fullName evidence="5">G5 domain-containing protein</fullName>
    </recommendedName>
</protein>
<evidence type="ECO:0008006" key="5">
    <source>
        <dbReference type="Google" id="ProtNLM"/>
    </source>
</evidence>
<sequence length="290" mass="30984">MKKAVITYLAALSLITPSLALQVEGGEPVKSESRQKRDVRQQEPAQTVTVLVSAAGDSVSRTRVDEFCGYLATYGVQGIADTSSRRGQVVPADIVRVTLTFGRQTTVNRSGNITYRNDEGRISRTTGTSYQAPISVSASAPGLFWGTTQVARGTQGSTTVEVHGVGSIKRPSGSSIGEATSSTLQSLAKETAEHVRGYTPQVSAASSPVGEYGSTATSPTQGQRLQVGRPVYVRWIAGGWSCTAPAGTYSNGQTVGIWAGQQFRFNTTIRWEGNAWRFDRQDLVACNVVR</sequence>
<reference evidence="4" key="1">
    <citation type="submission" date="2017-09" db="EMBL/GenBank/DDBJ databases">
        <title>Depth-based differentiation of microbial function through sediment-hosted aquifers and enrichment of novel symbionts in the deep terrestrial subsurface.</title>
        <authorList>
            <person name="Probst A.J."/>
            <person name="Ladd B."/>
            <person name="Jarett J.K."/>
            <person name="Geller-Mcgrath D.E."/>
            <person name="Sieber C.M.K."/>
            <person name="Emerson J.B."/>
            <person name="Anantharaman K."/>
            <person name="Thomas B.C."/>
            <person name="Malmstrom R."/>
            <person name="Stieglmeier M."/>
            <person name="Klingl A."/>
            <person name="Woyke T."/>
            <person name="Ryan C.M."/>
            <person name="Banfield J.F."/>
        </authorList>
    </citation>
    <scope>NUCLEOTIDE SEQUENCE [LARGE SCALE GENOMIC DNA]</scope>
</reference>
<evidence type="ECO:0000313" key="4">
    <source>
        <dbReference type="Proteomes" id="UP000231162"/>
    </source>
</evidence>
<dbReference type="AlphaFoldDB" id="A0A2M6R992"/>
<feature type="chain" id="PRO_5014714519" description="G5 domain-containing protein" evidence="2">
    <location>
        <begin position="21"/>
        <end position="290"/>
    </location>
</feature>
<accession>A0A2M6R992</accession>
<feature type="signal peptide" evidence="2">
    <location>
        <begin position="1"/>
        <end position="20"/>
    </location>
</feature>
<evidence type="ECO:0000256" key="1">
    <source>
        <dbReference type="SAM" id="MobiDB-lite"/>
    </source>
</evidence>
<dbReference type="EMBL" id="PEZX01000017">
    <property type="protein sequence ID" value="PIS07093.1"/>
    <property type="molecule type" value="Genomic_DNA"/>
</dbReference>
<evidence type="ECO:0000313" key="3">
    <source>
        <dbReference type="EMBL" id="PIS07093.1"/>
    </source>
</evidence>
<comment type="caution">
    <text evidence="3">The sequence shown here is derived from an EMBL/GenBank/DDBJ whole genome shotgun (WGS) entry which is preliminary data.</text>
</comment>